<evidence type="ECO:0000256" key="10">
    <source>
        <dbReference type="SAM" id="Phobius"/>
    </source>
</evidence>
<dbReference type="KEGG" id="epa:110245793"/>
<keyword evidence="6 10" id="KW-0472">Membrane</keyword>
<accession>A0A913XPT3</accession>
<dbReference type="AlphaFoldDB" id="A0A913XPT3"/>
<dbReference type="SUPFAM" id="SSF81321">
    <property type="entry name" value="Family A G protein-coupled receptor-like"/>
    <property type="match status" value="1"/>
</dbReference>
<evidence type="ECO:0000256" key="7">
    <source>
        <dbReference type="ARBA" id="ARBA00023170"/>
    </source>
</evidence>
<evidence type="ECO:0000256" key="6">
    <source>
        <dbReference type="ARBA" id="ARBA00023136"/>
    </source>
</evidence>
<evidence type="ECO:0000256" key="5">
    <source>
        <dbReference type="ARBA" id="ARBA00023040"/>
    </source>
</evidence>
<proteinExistence type="predicted"/>
<evidence type="ECO:0000313" key="12">
    <source>
        <dbReference type="EnsemblMetazoa" id="XP_020907749.1"/>
    </source>
</evidence>
<keyword evidence="2" id="KW-1003">Cell membrane</keyword>
<dbReference type="OrthoDB" id="5959544at2759"/>
<dbReference type="GO" id="GO:0005886">
    <property type="term" value="C:plasma membrane"/>
    <property type="evidence" value="ECO:0007669"/>
    <property type="project" value="UniProtKB-SubCell"/>
</dbReference>
<name>A0A913XPT3_EXADI</name>
<dbReference type="RefSeq" id="XP_020907749.1">
    <property type="nucleotide sequence ID" value="XM_021052090.2"/>
</dbReference>
<sequence length="202" mass="22576">MASSTITTPMTNTTEASFEDAANFHLYTGVTIFSTVFLFVITAPTLVFNGMTLFAIHKDPLKCFRNPLAMFMTGVLVADFISGLIVYPFFGAVYAHDLRVGINDSTYKVYHVAGEVLTATVTISFLTLLGLAISQLIAVNSPMRYDRWVTVRGVKTGLICIWIYAAAFISVPRFFRRGNWIDYVFLFFLISHWLSSPVYSCS</sequence>
<evidence type="ECO:0000313" key="13">
    <source>
        <dbReference type="Proteomes" id="UP000887567"/>
    </source>
</evidence>
<feature type="transmembrane region" description="Helical" evidence="10">
    <location>
        <begin position="180"/>
        <end position="199"/>
    </location>
</feature>
<evidence type="ECO:0000256" key="2">
    <source>
        <dbReference type="ARBA" id="ARBA00022475"/>
    </source>
</evidence>
<feature type="transmembrane region" description="Helical" evidence="10">
    <location>
        <begin position="32"/>
        <end position="56"/>
    </location>
</feature>
<keyword evidence="13" id="KW-1185">Reference proteome</keyword>
<evidence type="ECO:0000256" key="1">
    <source>
        <dbReference type="ARBA" id="ARBA00004651"/>
    </source>
</evidence>
<evidence type="ECO:0000256" key="9">
    <source>
        <dbReference type="ARBA" id="ARBA00023224"/>
    </source>
</evidence>
<dbReference type="InterPro" id="IPR017452">
    <property type="entry name" value="GPCR_Rhodpsn_7TM"/>
</dbReference>
<keyword evidence="4 10" id="KW-1133">Transmembrane helix</keyword>
<dbReference type="PANTHER" id="PTHR24246:SF27">
    <property type="entry name" value="ADENOSINE RECEPTOR, ISOFORM A"/>
    <property type="match status" value="1"/>
</dbReference>
<evidence type="ECO:0000256" key="4">
    <source>
        <dbReference type="ARBA" id="ARBA00022989"/>
    </source>
</evidence>
<evidence type="ECO:0000259" key="11">
    <source>
        <dbReference type="PROSITE" id="PS50262"/>
    </source>
</evidence>
<dbReference type="PROSITE" id="PS50262">
    <property type="entry name" value="G_PROTEIN_RECEP_F1_2"/>
    <property type="match status" value="1"/>
</dbReference>
<dbReference type="Pfam" id="PF00001">
    <property type="entry name" value="7tm_1"/>
    <property type="match status" value="1"/>
</dbReference>
<evidence type="ECO:0000256" key="8">
    <source>
        <dbReference type="ARBA" id="ARBA00023180"/>
    </source>
</evidence>
<keyword evidence="7" id="KW-0675">Receptor</keyword>
<dbReference type="GO" id="GO:0004930">
    <property type="term" value="F:G protein-coupled receptor activity"/>
    <property type="evidence" value="ECO:0007669"/>
    <property type="project" value="UniProtKB-KW"/>
</dbReference>
<feature type="transmembrane region" description="Helical" evidence="10">
    <location>
        <begin position="110"/>
        <end position="133"/>
    </location>
</feature>
<dbReference type="Gene3D" id="1.20.1070.10">
    <property type="entry name" value="Rhodopsin 7-helix transmembrane proteins"/>
    <property type="match status" value="1"/>
</dbReference>
<dbReference type="CDD" id="cd00637">
    <property type="entry name" value="7tm_classA_rhodopsin-like"/>
    <property type="match status" value="1"/>
</dbReference>
<comment type="subcellular location">
    <subcellularLocation>
        <location evidence="1">Cell membrane</location>
        <topology evidence="1">Multi-pass membrane protein</topology>
    </subcellularLocation>
</comment>
<feature type="transmembrane region" description="Helical" evidence="10">
    <location>
        <begin position="154"/>
        <end position="174"/>
    </location>
</feature>
<reference evidence="12" key="1">
    <citation type="submission" date="2022-11" db="UniProtKB">
        <authorList>
            <consortium name="EnsemblMetazoa"/>
        </authorList>
    </citation>
    <scope>IDENTIFICATION</scope>
</reference>
<dbReference type="GeneID" id="110245793"/>
<organism evidence="12 13">
    <name type="scientific">Exaiptasia diaphana</name>
    <name type="common">Tropical sea anemone</name>
    <name type="synonym">Aiptasia pulchella</name>
    <dbReference type="NCBI Taxonomy" id="2652724"/>
    <lineage>
        <taxon>Eukaryota</taxon>
        <taxon>Metazoa</taxon>
        <taxon>Cnidaria</taxon>
        <taxon>Anthozoa</taxon>
        <taxon>Hexacorallia</taxon>
        <taxon>Actiniaria</taxon>
        <taxon>Aiptasiidae</taxon>
        <taxon>Exaiptasia</taxon>
    </lineage>
</organism>
<keyword evidence="3 10" id="KW-0812">Transmembrane</keyword>
<protein>
    <recommendedName>
        <fullName evidence="11">G-protein coupled receptors family 1 profile domain-containing protein</fullName>
    </recommendedName>
</protein>
<dbReference type="InterPro" id="IPR000276">
    <property type="entry name" value="GPCR_Rhodpsn"/>
</dbReference>
<feature type="domain" description="G-protein coupled receptors family 1 profile" evidence="11">
    <location>
        <begin position="48"/>
        <end position="202"/>
    </location>
</feature>
<keyword evidence="8" id="KW-0325">Glycoprotein</keyword>
<feature type="transmembrane region" description="Helical" evidence="10">
    <location>
        <begin position="68"/>
        <end position="90"/>
    </location>
</feature>
<dbReference type="Proteomes" id="UP000887567">
    <property type="component" value="Unplaced"/>
</dbReference>
<keyword evidence="9" id="KW-0807">Transducer</keyword>
<dbReference type="PANTHER" id="PTHR24246">
    <property type="entry name" value="OLFACTORY RECEPTOR AND ADENOSINE RECEPTOR"/>
    <property type="match status" value="1"/>
</dbReference>
<dbReference type="EnsemblMetazoa" id="XM_021052090.2">
    <property type="protein sequence ID" value="XP_020907749.1"/>
    <property type="gene ID" value="LOC110245793"/>
</dbReference>
<keyword evidence="5" id="KW-0297">G-protein coupled receptor</keyword>
<evidence type="ECO:0000256" key="3">
    <source>
        <dbReference type="ARBA" id="ARBA00022692"/>
    </source>
</evidence>